<protein>
    <submittedName>
        <fullName evidence="1">Zinc-domain protein</fullName>
    </submittedName>
</protein>
<dbReference type="AlphaFoldDB" id="D9ZB67"/>
<feature type="non-terminal residue" evidence="1">
    <location>
        <position position="62"/>
    </location>
</feature>
<evidence type="ECO:0000313" key="1">
    <source>
        <dbReference type="EMBL" id="ADK25964.1"/>
    </source>
</evidence>
<proteinExistence type="predicted"/>
<accession>D9ZB67</accession>
<dbReference type="EMBL" id="GU797798">
    <property type="protein sequence ID" value="ADK25964.1"/>
    <property type="molecule type" value="Genomic_DNA"/>
</dbReference>
<sequence>MSMLEAKCPECGRKAQVNDEMSEVKCGHCGFSATYDDYIEIMKGKAVDIADNFQASWDRNPF</sequence>
<name>D9ZB67_9ARCH</name>
<organism evidence="1">
    <name type="scientific">Candidatus Nitrososphaera gargensis</name>
    <dbReference type="NCBI Taxonomy" id="497727"/>
    <lineage>
        <taxon>Archaea</taxon>
        <taxon>Nitrososphaerota</taxon>
        <taxon>Nitrososphaeria</taxon>
        <taxon>Nitrososphaerales</taxon>
        <taxon>Nitrososphaeraceae</taxon>
        <taxon>Nitrososphaera</taxon>
    </lineage>
</organism>
<reference evidence="1" key="1">
    <citation type="journal article" date="2010" name="Trends Microbiol.">
        <title>Distinct gene set in two different lineages of ammonia-oxidizing archaea supports the phylum Thaumarchaeota.</title>
        <authorList>
            <person name="Spang A."/>
            <person name="Hatzenpichler R."/>
            <person name="Brochier-Armanet C."/>
            <person name="Rattei T."/>
            <person name="Tischler P."/>
            <person name="Spieck E."/>
            <person name="Streit W."/>
            <person name="Stahl D.A."/>
            <person name="Wagner M."/>
            <person name="Schleper C."/>
        </authorList>
    </citation>
    <scope>NUCLEOTIDE SEQUENCE</scope>
    <source>
        <strain evidence="1">Enrichment culture Ga9.2</strain>
    </source>
</reference>
<dbReference type="Gene3D" id="2.20.28.30">
    <property type="entry name" value="RNA polymerase ii, chain L"/>
    <property type="match status" value="1"/>
</dbReference>